<dbReference type="AlphaFoldDB" id="A0A9P9H066"/>
<proteinExistence type="predicted"/>
<dbReference type="EMBL" id="JAGMUX010000010">
    <property type="protein sequence ID" value="KAH7247447.1"/>
    <property type="molecule type" value="Genomic_DNA"/>
</dbReference>
<sequence>MGRRAITNPNKIESERERARNRRFLKRQMQQTLVREEYSGHSGVRMVDPTRNLVLVRDVSRH</sequence>
<dbReference type="RefSeq" id="XP_046048030.1">
    <property type="nucleotide sequence ID" value="XM_046186121.1"/>
</dbReference>
<evidence type="ECO:0000313" key="2">
    <source>
        <dbReference type="Proteomes" id="UP000720189"/>
    </source>
</evidence>
<dbReference type="OrthoDB" id="5100980at2759"/>
<organism evidence="1 2">
    <name type="scientific">Fusarium redolens</name>
    <dbReference type="NCBI Taxonomy" id="48865"/>
    <lineage>
        <taxon>Eukaryota</taxon>
        <taxon>Fungi</taxon>
        <taxon>Dikarya</taxon>
        <taxon>Ascomycota</taxon>
        <taxon>Pezizomycotina</taxon>
        <taxon>Sordariomycetes</taxon>
        <taxon>Hypocreomycetidae</taxon>
        <taxon>Hypocreales</taxon>
        <taxon>Nectriaceae</taxon>
        <taxon>Fusarium</taxon>
        <taxon>Fusarium redolens species complex</taxon>
    </lineage>
</organism>
<protein>
    <submittedName>
        <fullName evidence="1">Uncharacterized protein</fullName>
    </submittedName>
</protein>
<name>A0A9P9H066_FUSRE</name>
<accession>A0A9P9H066</accession>
<comment type="caution">
    <text evidence="1">The sequence shown here is derived from an EMBL/GenBank/DDBJ whole genome shotgun (WGS) entry which is preliminary data.</text>
</comment>
<feature type="non-terminal residue" evidence="1">
    <location>
        <position position="62"/>
    </location>
</feature>
<gene>
    <name evidence="1" type="ORF">BKA55DRAFT_467741</name>
</gene>
<evidence type="ECO:0000313" key="1">
    <source>
        <dbReference type="EMBL" id="KAH7247447.1"/>
    </source>
</evidence>
<keyword evidence="2" id="KW-1185">Reference proteome</keyword>
<dbReference type="GeneID" id="70216075"/>
<reference evidence="1" key="1">
    <citation type="journal article" date="2021" name="Nat. Commun.">
        <title>Genetic determinants of endophytism in the Arabidopsis root mycobiome.</title>
        <authorList>
            <person name="Mesny F."/>
            <person name="Miyauchi S."/>
            <person name="Thiergart T."/>
            <person name="Pickel B."/>
            <person name="Atanasova L."/>
            <person name="Karlsson M."/>
            <person name="Huettel B."/>
            <person name="Barry K.W."/>
            <person name="Haridas S."/>
            <person name="Chen C."/>
            <person name="Bauer D."/>
            <person name="Andreopoulos W."/>
            <person name="Pangilinan J."/>
            <person name="LaButti K."/>
            <person name="Riley R."/>
            <person name="Lipzen A."/>
            <person name="Clum A."/>
            <person name="Drula E."/>
            <person name="Henrissat B."/>
            <person name="Kohler A."/>
            <person name="Grigoriev I.V."/>
            <person name="Martin F.M."/>
            <person name="Hacquard S."/>
        </authorList>
    </citation>
    <scope>NUCLEOTIDE SEQUENCE</scope>
    <source>
        <strain evidence="1">MPI-CAGE-AT-0023</strain>
    </source>
</reference>
<dbReference type="Proteomes" id="UP000720189">
    <property type="component" value="Unassembled WGS sequence"/>
</dbReference>